<dbReference type="InterPro" id="IPR012677">
    <property type="entry name" value="Nucleotide-bd_a/b_plait_sf"/>
</dbReference>
<keyword evidence="2" id="KW-0963">Cytoplasm</keyword>
<feature type="region of interest" description="Disordered" evidence="4">
    <location>
        <begin position="257"/>
        <end position="343"/>
    </location>
</feature>
<comment type="caution">
    <text evidence="6">The sequence shown here is derived from an EMBL/GenBank/DDBJ whole genome shotgun (WGS) entry which is preliminary data.</text>
</comment>
<feature type="domain" description="RRM" evidence="5">
    <location>
        <begin position="128"/>
        <end position="202"/>
    </location>
</feature>
<dbReference type="PANTHER" id="PTHR21551:SF0">
    <property type="entry name" value="PROTEIN ASSOCIATED WITH TOPO II RELATED-1, ISOFORM A"/>
    <property type="match status" value="1"/>
</dbReference>
<accession>A0AB34ILL4</accession>
<sequence length="770" mass="80812">MVPDYGLADLSSLADEDDALNDDTFGGGEDAPGWEWGAEQSDELAKLHEEFLREGGHSGGGFFGEALADHSHDFILEDGAGDDAGYDGLEGQGEEAVDGQIEELDPASRAMLESLQARSSVASANASRGLCVEGLPAQLGEEQVKQLLSHFGTLARFHLKRTATHATAFVAYSNVSITETACVNLNGISMGSGTLKVEVVDLPPVEDFSLPAAAEAPPVAPPPSSGGSTFAGSHSRLVQSAMPVALDVASLEARMRGAAVSDAPRPMPPPAPPVSGAGFPPQPSGSPSHPPTVAAAYPHANEPLPFTAAPPQAQAPPLHTPPMPLHHPHHVPPPAPPPPPYGQFQPSVPPAQLQAVAAHVAHLPPGARERAMHEIIAHQRHMMAMQQQHAGLAAMGRPAARPAAPAEPPMTRVGKRMTRQELQLIINFQATQLQINDPIADDFYHHFWVVKGGRSRATPTVGVAHTSTSTERKANPLIGQSLGLGQVLSRAPDVSVRTPKPLLSVASAAPPPATDPPVGTPPAVEVVAGQPPLSSAAWHLRSRIESARDKLVELRVHASSASVLTAEGQRKRAALLEELFMMLRAAGERGGVDPVLFNSEKGQKLLAELLPLWPQPTVHAVLQSFVEQLPSCAAAPARALASAMATAVSLLLPQQSVALLRAVVAHGALVLKSSLQRADVNALLLGLLPHVAEQSLDDLAAFYGLLVPLCATCEPPWALLSAVLPTANVNHASIMQMALGSLRPNTTTAKFAEAQRLLSQHLEQHIAAMS</sequence>
<dbReference type="Gene3D" id="3.30.70.330">
    <property type="match status" value="1"/>
</dbReference>
<organism evidence="6 7">
    <name type="scientific">Prymnesium parvum</name>
    <name type="common">Toxic golden alga</name>
    <dbReference type="NCBI Taxonomy" id="97485"/>
    <lineage>
        <taxon>Eukaryota</taxon>
        <taxon>Haptista</taxon>
        <taxon>Haptophyta</taxon>
        <taxon>Prymnesiophyceae</taxon>
        <taxon>Prymnesiales</taxon>
        <taxon>Prymnesiaceae</taxon>
        <taxon>Prymnesium</taxon>
    </lineage>
</organism>
<dbReference type="GO" id="GO:0000290">
    <property type="term" value="P:deadenylation-dependent decapping of nuclear-transcribed mRNA"/>
    <property type="evidence" value="ECO:0007669"/>
    <property type="project" value="InterPro"/>
</dbReference>
<keyword evidence="7" id="KW-1185">Reference proteome</keyword>
<dbReference type="InterPro" id="IPR035979">
    <property type="entry name" value="RBD_domain_sf"/>
</dbReference>
<evidence type="ECO:0000259" key="5">
    <source>
        <dbReference type="PROSITE" id="PS50102"/>
    </source>
</evidence>
<comment type="subcellular location">
    <subcellularLocation>
        <location evidence="1">Cytoplasm</location>
        <location evidence="1">P-body</location>
    </subcellularLocation>
</comment>
<dbReference type="AlphaFoldDB" id="A0AB34ILL4"/>
<feature type="compositionally biased region" description="Low complexity" evidence="4">
    <location>
        <begin position="303"/>
        <end position="317"/>
    </location>
</feature>
<keyword evidence="3" id="KW-0694">RNA-binding</keyword>
<evidence type="ECO:0000256" key="1">
    <source>
        <dbReference type="ARBA" id="ARBA00004201"/>
    </source>
</evidence>
<dbReference type="PROSITE" id="PS50102">
    <property type="entry name" value="RRM"/>
    <property type="match status" value="1"/>
</dbReference>
<dbReference type="InterPro" id="IPR000504">
    <property type="entry name" value="RRM_dom"/>
</dbReference>
<evidence type="ECO:0000313" key="7">
    <source>
        <dbReference type="Proteomes" id="UP001515480"/>
    </source>
</evidence>
<reference evidence="6 7" key="1">
    <citation type="journal article" date="2024" name="Science">
        <title>Giant polyketide synthase enzymes in the biosynthesis of giant marine polyether toxins.</title>
        <authorList>
            <person name="Fallon T.R."/>
            <person name="Shende V.V."/>
            <person name="Wierzbicki I.H."/>
            <person name="Pendleton A.L."/>
            <person name="Watervoot N.F."/>
            <person name="Auber R.P."/>
            <person name="Gonzalez D.J."/>
            <person name="Wisecaver J.H."/>
            <person name="Moore B.S."/>
        </authorList>
    </citation>
    <scope>NUCLEOTIDE SEQUENCE [LARGE SCALE GENOMIC DNA]</scope>
    <source>
        <strain evidence="6 7">12B1</strain>
    </source>
</reference>
<dbReference type="InterPro" id="IPR039900">
    <property type="entry name" value="Pat1-like"/>
</dbReference>
<dbReference type="PANTHER" id="PTHR21551">
    <property type="entry name" value="TOPOISOMERASE II-ASSOCIATED PROTEIN PAT1"/>
    <property type="match status" value="1"/>
</dbReference>
<feature type="compositionally biased region" description="Pro residues" evidence="4">
    <location>
        <begin position="280"/>
        <end position="290"/>
    </location>
</feature>
<gene>
    <name evidence="6" type="ORF">AB1Y20_012719</name>
</gene>
<name>A0AB34ILL4_PRYPA</name>
<protein>
    <recommendedName>
        <fullName evidence="5">RRM domain-containing protein</fullName>
    </recommendedName>
</protein>
<feature type="region of interest" description="Disordered" evidence="4">
    <location>
        <begin position="1"/>
        <end position="39"/>
    </location>
</feature>
<dbReference type="Pfam" id="PF00076">
    <property type="entry name" value="RRM_1"/>
    <property type="match status" value="1"/>
</dbReference>
<dbReference type="SMART" id="SM00360">
    <property type="entry name" value="RRM"/>
    <property type="match status" value="1"/>
</dbReference>
<evidence type="ECO:0000256" key="4">
    <source>
        <dbReference type="SAM" id="MobiDB-lite"/>
    </source>
</evidence>
<feature type="compositionally biased region" description="Pro residues" evidence="4">
    <location>
        <begin position="318"/>
        <end position="341"/>
    </location>
</feature>
<dbReference type="GO" id="GO:0033962">
    <property type="term" value="P:P-body assembly"/>
    <property type="evidence" value="ECO:0007669"/>
    <property type="project" value="TreeGrafter"/>
</dbReference>
<proteinExistence type="predicted"/>
<dbReference type="Proteomes" id="UP001515480">
    <property type="component" value="Unassembled WGS sequence"/>
</dbReference>
<dbReference type="SUPFAM" id="SSF54928">
    <property type="entry name" value="RNA-binding domain, RBD"/>
    <property type="match status" value="1"/>
</dbReference>
<evidence type="ECO:0000256" key="2">
    <source>
        <dbReference type="ARBA" id="ARBA00022490"/>
    </source>
</evidence>
<evidence type="ECO:0000313" key="6">
    <source>
        <dbReference type="EMBL" id="KAL1500042.1"/>
    </source>
</evidence>
<dbReference type="GO" id="GO:0000932">
    <property type="term" value="C:P-body"/>
    <property type="evidence" value="ECO:0007669"/>
    <property type="project" value="UniProtKB-SubCell"/>
</dbReference>
<dbReference type="GO" id="GO:0003723">
    <property type="term" value="F:RNA binding"/>
    <property type="evidence" value="ECO:0007669"/>
    <property type="project" value="UniProtKB-UniRule"/>
</dbReference>
<evidence type="ECO:0000256" key="3">
    <source>
        <dbReference type="PROSITE-ProRule" id="PRU00176"/>
    </source>
</evidence>
<dbReference type="EMBL" id="JBGBPQ010000024">
    <property type="protein sequence ID" value="KAL1500042.1"/>
    <property type="molecule type" value="Genomic_DNA"/>
</dbReference>